<dbReference type="RefSeq" id="WP_139182454.1">
    <property type="nucleotide sequence ID" value="NZ_CP119563.1"/>
</dbReference>
<organism evidence="2 3">
    <name type="scientific">Rhodobacter capsulatus</name>
    <name type="common">Rhodopseudomonas capsulata</name>
    <dbReference type="NCBI Taxonomy" id="1061"/>
    <lineage>
        <taxon>Bacteria</taxon>
        <taxon>Pseudomonadati</taxon>
        <taxon>Pseudomonadota</taxon>
        <taxon>Alphaproteobacteria</taxon>
        <taxon>Rhodobacterales</taxon>
        <taxon>Rhodobacter group</taxon>
        <taxon>Rhodobacter</taxon>
    </lineage>
</organism>
<evidence type="ECO:0008006" key="4">
    <source>
        <dbReference type="Google" id="ProtNLM"/>
    </source>
</evidence>
<gene>
    <name evidence="2" type="ORF">SAMN04244550_02548</name>
</gene>
<accession>A0A1G7ML96</accession>
<evidence type="ECO:0000256" key="1">
    <source>
        <dbReference type="SAM" id="Phobius"/>
    </source>
</evidence>
<dbReference type="EMBL" id="FNAY01000014">
    <property type="protein sequence ID" value="SDF62503.1"/>
    <property type="molecule type" value="Genomic_DNA"/>
</dbReference>
<keyword evidence="1" id="KW-1133">Transmembrane helix</keyword>
<name>A0A1G7ML96_RHOCA</name>
<keyword evidence="1" id="KW-0812">Transmembrane</keyword>
<feature type="transmembrane region" description="Helical" evidence="1">
    <location>
        <begin position="135"/>
        <end position="154"/>
    </location>
</feature>
<protein>
    <recommendedName>
        <fullName evidence="4">TrgA family protein</fullName>
    </recommendedName>
</protein>
<feature type="transmembrane region" description="Helical" evidence="1">
    <location>
        <begin position="12"/>
        <end position="33"/>
    </location>
</feature>
<keyword evidence="1" id="KW-0472">Membrane</keyword>
<evidence type="ECO:0000313" key="2">
    <source>
        <dbReference type="EMBL" id="SDF62503.1"/>
    </source>
</evidence>
<dbReference type="InterPro" id="IPR047784">
    <property type="entry name" value="TrgA"/>
</dbReference>
<dbReference type="NCBIfam" id="NF033773">
    <property type="entry name" value="tellur_TrgA"/>
    <property type="match status" value="1"/>
</dbReference>
<sequence length="158" mass="17109">MQKVVVRDTQMSLPTTAKLFGALGLAATGFLTAELIPGNLPPGTAVHGLALMAASFGLLLGWRVIGRNPGRGRVKVIERGLHAAIYLLLWTMVFLGALQMMREIARGRYDSPSEALLDVLAQGMRLGAEALRLDVLGTLFCGAVLSAMLAEWAWKRWH</sequence>
<dbReference type="AlphaFoldDB" id="A0A1G7ML96"/>
<proteinExistence type="predicted"/>
<feature type="transmembrane region" description="Helical" evidence="1">
    <location>
        <begin position="83"/>
        <end position="101"/>
    </location>
</feature>
<reference evidence="2 3" key="1">
    <citation type="submission" date="2016-10" db="EMBL/GenBank/DDBJ databases">
        <authorList>
            <person name="de Groot N.N."/>
        </authorList>
    </citation>
    <scope>NUCLEOTIDE SEQUENCE [LARGE SCALE GENOMIC DNA]</scope>
    <source>
        <strain evidence="3">DSM 938 / 37b4</strain>
    </source>
</reference>
<feature type="transmembrane region" description="Helical" evidence="1">
    <location>
        <begin position="45"/>
        <end position="62"/>
    </location>
</feature>
<dbReference type="Proteomes" id="UP000183812">
    <property type="component" value="Unassembled WGS sequence"/>
</dbReference>
<evidence type="ECO:0000313" key="3">
    <source>
        <dbReference type="Proteomes" id="UP000183812"/>
    </source>
</evidence>
<dbReference type="OrthoDB" id="7869508at2"/>